<evidence type="ECO:0000256" key="4">
    <source>
        <dbReference type="ARBA" id="ARBA00015043"/>
    </source>
</evidence>
<dbReference type="Proteomes" id="UP000014540">
    <property type="component" value="Unassembled WGS sequence"/>
</dbReference>
<dbReference type="STRING" id="1193011.LEP1GSC058_0886"/>
<dbReference type="AlphaFoldDB" id="S3VX20"/>
<sequence length="187" mass="22222">MRNKDVWRRVVRHIRIRKILYGDSVYYSNDVGNPMERIRVEKLTDQDVDKFIELIRVFETVFEMKNFKLPDKSHLRHLLKDENFFVFVALFEEKVMGGLTAYTLNQYYSRLPLVYIYDLAILTEFQRQGIGKLLISKTTDYCKEIGMEEVFVQADLEDTYAVDFYRSTGAIAENVIHFYYPLNKNVS</sequence>
<dbReference type="GO" id="GO:0005737">
    <property type="term" value="C:cytoplasm"/>
    <property type="evidence" value="ECO:0007669"/>
    <property type="project" value="UniProtKB-SubCell"/>
</dbReference>
<dbReference type="CDD" id="cd04301">
    <property type="entry name" value="NAT_SF"/>
    <property type="match status" value="1"/>
</dbReference>
<dbReference type="EC" id="2.3.1.257" evidence="3"/>
<comment type="subcellular location">
    <subcellularLocation>
        <location evidence="1">Cytoplasm</location>
    </subcellularLocation>
</comment>
<dbReference type="InterPro" id="IPR000182">
    <property type="entry name" value="GNAT_dom"/>
</dbReference>
<comment type="catalytic activity">
    <reaction evidence="9">
        <text>N-terminal L-seryl-[histone H4] + acetyl-CoA = N-terminal N(alpha)-acetyl-L-seryl-[histone H4] + CoA + H(+)</text>
        <dbReference type="Rhea" id="RHEA:50596"/>
        <dbReference type="Rhea" id="RHEA-COMP:12740"/>
        <dbReference type="Rhea" id="RHEA-COMP:12743"/>
        <dbReference type="ChEBI" id="CHEBI:15378"/>
        <dbReference type="ChEBI" id="CHEBI:57287"/>
        <dbReference type="ChEBI" id="CHEBI:57288"/>
        <dbReference type="ChEBI" id="CHEBI:64738"/>
        <dbReference type="ChEBI" id="CHEBI:83690"/>
        <dbReference type="EC" id="2.3.1.257"/>
    </reaction>
</comment>
<feature type="domain" description="N-acetyltransferase" evidence="10">
    <location>
        <begin position="38"/>
        <end position="187"/>
    </location>
</feature>
<dbReference type="Pfam" id="PF00583">
    <property type="entry name" value="Acetyltransf_1"/>
    <property type="match status" value="1"/>
</dbReference>
<evidence type="ECO:0000313" key="11">
    <source>
        <dbReference type="EMBL" id="EPG72687.1"/>
    </source>
</evidence>
<organism evidence="11 12">
    <name type="scientific">Leptospira fainei serovar Hurstbridge str. BUT 6</name>
    <dbReference type="NCBI Taxonomy" id="1193011"/>
    <lineage>
        <taxon>Bacteria</taxon>
        <taxon>Pseudomonadati</taxon>
        <taxon>Spirochaetota</taxon>
        <taxon>Spirochaetia</taxon>
        <taxon>Leptospirales</taxon>
        <taxon>Leptospiraceae</taxon>
        <taxon>Leptospira</taxon>
    </lineage>
</organism>
<dbReference type="PROSITE" id="PS51186">
    <property type="entry name" value="GNAT"/>
    <property type="match status" value="1"/>
</dbReference>
<dbReference type="GO" id="GO:0010485">
    <property type="term" value="F:histone H4 acetyltransferase activity"/>
    <property type="evidence" value="ECO:0007669"/>
    <property type="project" value="InterPro"/>
</dbReference>
<dbReference type="Gene3D" id="3.40.630.30">
    <property type="match status" value="1"/>
</dbReference>
<dbReference type="EMBL" id="AKWZ02000011">
    <property type="protein sequence ID" value="EPG72687.1"/>
    <property type="molecule type" value="Genomic_DNA"/>
</dbReference>
<comment type="catalytic activity">
    <reaction evidence="8">
        <text>N-terminal L-seryl-[histone H2A] + acetyl-CoA = N-terminal N(alpha)-acetyl-L-seryl-[histone H2A] + CoA + H(+)</text>
        <dbReference type="Rhea" id="RHEA:50600"/>
        <dbReference type="Rhea" id="RHEA-COMP:12742"/>
        <dbReference type="Rhea" id="RHEA-COMP:12744"/>
        <dbReference type="ChEBI" id="CHEBI:15378"/>
        <dbReference type="ChEBI" id="CHEBI:57287"/>
        <dbReference type="ChEBI" id="CHEBI:57288"/>
        <dbReference type="ChEBI" id="CHEBI:64738"/>
        <dbReference type="ChEBI" id="CHEBI:83690"/>
        <dbReference type="EC" id="2.3.1.257"/>
    </reaction>
</comment>
<evidence type="ECO:0000256" key="5">
    <source>
        <dbReference type="ARBA" id="ARBA00022490"/>
    </source>
</evidence>
<dbReference type="PANTHER" id="PTHR20531:SF1">
    <property type="entry name" value="N-ALPHA-ACETYLTRANSFERASE 40"/>
    <property type="match status" value="1"/>
</dbReference>
<protein>
    <recommendedName>
        <fullName evidence="4">N-alpha-acetyltransferase 40</fullName>
        <ecNumber evidence="3">2.3.1.257</ecNumber>
    </recommendedName>
</protein>
<keyword evidence="6" id="KW-0808">Transferase</keyword>
<evidence type="ECO:0000256" key="6">
    <source>
        <dbReference type="ARBA" id="ARBA00022679"/>
    </source>
</evidence>
<accession>S3VX20</accession>
<evidence type="ECO:0000259" key="10">
    <source>
        <dbReference type="PROSITE" id="PS51186"/>
    </source>
</evidence>
<proteinExistence type="inferred from homology"/>
<comment type="caution">
    <text evidence="11">The sequence shown here is derived from an EMBL/GenBank/DDBJ whole genome shotgun (WGS) entry which is preliminary data.</text>
</comment>
<evidence type="ECO:0000256" key="2">
    <source>
        <dbReference type="ARBA" id="ARBA00008870"/>
    </source>
</evidence>
<evidence type="ECO:0000313" key="12">
    <source>
        <dbReference type="Proteomes" id="UP000014540"/>
    </source>
</evidence>
<keyword evidence="12" id="KW-1185">Reference proteome</keyword>
<dbReference type="InterPro" id="IPR039949">
    <property type="entry name" value="NAA40"/>
</dbReference>
<dbReference type="InterPro" id="IPR016181">
    <property type="entry name" value="Acyl_CoA_acyltransferase"/>
</dbReference>
<name>S3VX20_9LEPT</name>
<dbReference type="SUPFAM" id="SSF55729">
    <property type="entry name" value="Acyl-CoA N-acyltransferases (Nat)"/>
    <property type="match status" value="1"/>
</dbReference>
<keyword evidence="7" id="KW-0012">Acyltransferase</keyword>
<gene>
    <name evidence="11" type="ORF">LEP1GSC058_0886</name>
</gene>
<evidence type="ECO:0000256" key="8">
    <source>
        <dbReference type="ARBA" id="ARBA00047821"/>
    </source>
</evidence>
<comment type="similarity">
    <text evidence="2">Belongs to the acetyltransferase family. NAA40 subfamily.</text>
</comment>
<dbReference type="PANTHER" id="PTHR20531">
    <property type="entry name" value="N-ALPHA-ACETYLTRANSFERASE 40"/>
    <property type="match status" value="1"/>
</dbReference>
<evidence type="ECO:0000256" key="1">
    <source>
        <dbReference type="ARBA" id="ARBA00004496"/>
    </source>
</evidence>
<evidence type="ECO:0000256" key="9">
    <source>
        <dbReference type="ARBA" id="ARBA00049524"/>
    </source>
</evidence>
<dbReference type="GO" id="GO:1990189">
    <property type="term" value="F:protein N-terminal-serine acetyltransferase activity"/>
    <property type="evidence" value="ECO:0007669"/>
    <property type="project" value="UniProtKB-EC"/>
</dbReference>
<keyword evidence="5" id="KW-0963">Cytoplasm</keyword>
<reference evidence="11" key="1">
    <citation type="submission" date="2013-04" db="EMBL/GenBank/DDBJ databases">
        <authorList>
            <person name="Harkins D.M."/>
            <person name="Durkin A.S."/>
            <person name="Selengut J.D."/>
            <person name="Sanka R."/>
            <person name="DePew J."/>
            <person name="Purushe J."/>
            <person name="Ahmed A."/>
            <person name="van der Linden H."/>
            <person name="Goris M.G.A."/>
            <person name="Hartskeerl R.A."/>
            <person name="Vinetz J.M."/>
            <person name="Sutton G.G."/>
            <person name="Nelson W.C."/>
            <person name="Fouts D.E."/>
        </authorList>
    </citation>
    <scope>NUCLEOTIDE SEQUENCE [LARGE SCALE GENOMIC DNA]</scope>
    <source>
        <strain evidence="11">BUT 6</strain>
    </source>
</reference>
<dbReference type="GO" id="GO:0043998">
    <property type="term" value="F:histone H2A acetyltransferase activity"/>
    <property type="evidence" value="ECO:0007669"/>
    <property type="project" value="InterPro"/>
</dbReference>
<evidence type="ECO:0000256" key="7">
    <source>
        <dbReference type="ARBA" id="ARBA00023315"/>
    </source>
</evidence>
<evidence type="ECO:0000256" key="3">
    <source>
        <dbReference type="ARBA" id="ARBA00012950"/>
    </source>
</evidence>